<dbReference type="AlphaFoldDB" id="A0A0M3QHZ6"/>
<reference evidence="2 3" key="1">
    <citation type="submission" date="2015-08" db="EMBL/GenBank/DDBJ databases">
        <title>Genome sequence of the pristinamycin over-producing bacterium Streptomyces pristinaespiralis HCCB10218.</title>
        <authorList>
            <person name="Tian J."/>
            <person name="Yang J."/>
            <person name="Li L."/>
            <person name="Ruan L."/>
            <person name="Wei W."/>
            <person name="Zheng G."/>
            <person name="Wei Z."/>
            <person name="Yang S."/>
            <person name="Ge M."/>
            <person name="Jiang W."/>
            <person name="Lu Y."/>
        </authorList>
    </citation>
    <scope>NUCLEOTIDE SEQUENCE [LARGE SCALE GENOMIC DNA]</scope>
    <source>
        <strain evidence="2 3">HCCB 10218</strain>
    </source>
</reference>
<protein>
    <recommendedName>
        <fullName evidence="4">Tetratricopeptide repeat protein</fullName>
    </recommendedName>
</protein>
<evidence type="ECO:0000313" key="2">
    <source>
        <dbReference type="EMBL" id="ALC20629.1"/>
    </source>
</evidence>
<proteinExistence type="predicted"/>
<dbReference type="Gene3D" id="1.25.40.10">
    <property type="entry name" value="Tetratricopeptide repeat domain"/>
    <property type="match status" value="2"/>
</dbReference>
<gene>
    <name evidence="2" type="ORF">SPRI_2323</name>
</gene>
<evidence type="ECO:0000313" key="3">
    <source>
        <dbReference type="Proteomes" id="UP000060513"/>
    </source>
</evidence>
<dbReference type="EMBL" id="CP011340">
    <property type="protein sequence ID" value="ALC20629.1"/>
    <property type="molecule type" value="Genomic_DNA"/>
</dbReference>
<organism evidence="2">
    <name type="scientific">Streptomyces pristinaespiralis</name>
    <dbReference type="NCBI Taxonomy" id="38300"/>
    <lineage>
        <taxon>Bacteria</taxon>
        <taxon>Bacillati</taxon>
        <taxon>Actinomycetota</taxon>
        <taxon>Actinomycetes</taxon>
        <taxon>Kitasatosporales</taxon>
        <taxon>Streptomycetaceae</taxon>
        <taxon>Streptomyces</taxon>
    </lineage>
</organism>
<name>A0A0M3QHZ6_STRPR</name>
<dbReference type="OMA" id="ERALWIM"/>
<dbReference type="SUPFAM" id="SSF81901">
    <property type="entry name" value="HCP-like"/>
    <property type="match status" value="1"/>
</dbReference>
<dbReference type="RefSeq" id="WP_005311469.1">
    <property type="nucleotide sequence ID" value="NZ_CP011340.1"/>
</dbReference>
<evidence type="ECO:0000256" key="1">
    <source>
        <dbReference type="SAM" id="MobiDB-lite"/>
    </source>
</evidence>
<dbReference type="InterPro" id="IPR011990">
    <property type="entry name" value="TPR-like_helical_dom_sf"/>
</dbReference>
<dbReference type="Proteomes" id="UP000060513">
    <property type="component" value="Chromosome"/>
</dbReference>
<dbReference type="OrthoDB" id="3964962at2"/>
<sequence length="747" mass="82418">MAGAQGGDDARELFAARLTELLNASGLTQERAAAKVNQRSPAGQKVPPRITGRLISSWKCGHHLPSRQTAMLLVRVLIDHMRNRGASPDSVSAGLLDEAAWRAWWRAADATPAVDGRTETRNVVGRPIGDAAPLALDVHPAIDVGDARLPALPPYVRREHDEELRRLVASAGSSSAMAVLVGDSSTGKTRALWEAVQELPEDWLLWQPSTPTPPRALLDGLTTSAIGPRTVLWLDELKYYLGGPLGEQIAAALREFLHDSVRGPVLVLGTLWRKDLQRLRQVPSGWDDPHHEARRLLDPDRILRVPEHFSADEADRAAATADARLTLASEASGGRITQFLAGVPALRRSYELAPATARAVLDAAIDIRRFGHGPDLPAALLEEAAFELLDDVTRSTLRPAWIAEALDYTSTPCRGVPGPLVPARPGAPRYRLSDIIEQEGSRARASLVPSRPSWEVFRRHADADGLARLGHEAHARGLFREASLCYAAAVRAGHRRAAWSLAYMLEAAGRILEALRWYRWCAETGTDEDAYARVAWLTDLSGLDPEESIAWLRRQVEAGIDAGTTPSTQAALEALAYLLGDRRDELNAVLSRHYGVDDETELRRLGDRLAYAMDEPRPPEYWDDDEPHIGSRMSGPNPFTIWVGDALVREGRIEEALHHYRSRSDESAYAMRQAVELLERTGRTEEAISWLRRELMSGNERALWIMAELRARTGLRPEAMRLRTYGVESDGRTAGPWEAEPPGRLSS</sequence>
<dbReference type="STRING" id="38300.SPRI_2323"/>
<dbReference type="KEGG" id="spri:SPRI_2323"/>
<evidence type="ECO:0008006" key="4">
    <source>
        <dbReference type="Google" id="ProtNLM"/>
    </source>
</evidence>
<dbReference type="PATRIC" id="fig|38300.4.peg.2452"/>
<accession>A0A0M3QHZ6</accession>
<feature type="region of interest" description="Disordered" evidence="1">
    <location>
        <begin position="727"/>
        <end position="747"/>
    </location>
</feature>